<dbReference type="Pfam" id="PF01408">
    <property type="entry name" value="GFO_IDH_MocA"/>
    <property type="match status" value="1"/>
</dbReference>
<dbReference type="InterPro" id="IPR036291">
    <property type="entry name" value="NAD(P)-bd_dom_sf"/>
</dbReference>
<dbReference type="InterPro" id="IPR055170">
    <property type="entry name" value="GFO_IDH_MocA-like_dom"/>
</dbReference>
<dbReference type="OrthoDB" id="179913at2"/>
<dbReference type="Pfam" id="PF22725">
    <property type="entry name" value="GFO_IDH_MocA_C3"/>
    <property type="match status" value="1"/>
</dbReference>
<dbReference type="SUPFAM" id="SSF51735">
    <property type="entry name" value="NAD(P)-binding Rossmann-fold domains"/>
    <property type="match status" value="1"/>
</dbReference>
<accession>A0A418KNI3</accession>
<feature type="signal peptide" evidence="1">
    <location>
        <begin position="1"/>
        <end position="19"/>
    </location>
</feature>
<comment type="caution">
    <text evidence="4">The sequence shown here is derived from an EMBL/GenBank/DDBJ whole genome shotgun (WGS) entry which is preliminary data.</text>
</comment>
<dbReference type="InterPro" id="IPR000683">
    <property type="entry name" value="Gfo/Idh/MocA-like_OxRdtase_N"/>
</dbReference>
<gene>
    <name evidence="4" type="ORF">DY240_17845</name>
</gene>
<reference evidence="4 5" key="1">
    <citation type="submission" date="2018-09" db="EMBL/GenBank/DDBJ databases">
        <title>Isolation, diversity and antifungal activity of actinobacteria from wheat.</title>
        <authorList>
            <person name="Han C."/>
        </authorList>
    </citation>
    <scope>NUCLEOTIDE SEQUENCE [LARGE SCALE GENOMIC DNA]</scope>
    <source>
        <strain evidence="4 5">NEAU-YY265</strain>
    </source>
</reference>
<name>A0A418KNI3_9ACTN</name>
<evidence type="ECO:0000256" key="1">
    <source>
        <dbReference type="SAM" id="SignalP"/>
    </source>
</evidence>
<dbReference type="PANTHER" id="PTHR43377:SF1">
    <property type="entry name" value="BILIVERDIN REDUCTASE A"/>
    <property type="match status" value="1"/>
</dbReference>
<feature type="domain" description="Gfo/Idh/MocA-like oxidoreductase N-terminal" evidence="2">
    <location>
        <begin position="5"/>
        <end position="118"/>
    </location>
</feature>
<keyword evidence="5" id="KW-1185">Reference proteome</keyword>
<dbReference type="PANTHER" id="PTHR43377">
    <property type="entry name" value="BILIVERDIN REDUCTASE A"/>
    <property type="match status" value="1"/>
</dbReference>
<dbReference type="Proteomes" id="UP000284057">
    <property type="component" value="Unassembled WGS sequence"/>
</dbReference>
<dbReference type="InterPro" id="IPR051450">
    <property type="entry name" value="Gfo/Idh/MocA_Oxidoreductases"/>
</dbReference>
<dbReference type="Gene3D" id="3.40.50.720">
    <property type="entry name" value="NAD(P)-binding Rossmann-like Domain"/>
    <property type="match status" value="1"/>
</dbReference>
<feature type="domain" description="GFO/IDH/MocA-like oxidoreductase" evidence="3">
    <location>
        <begin position="128"/>
        <end position="249"/>
    </location>
</feature>
<proteinExistence type="predicted"/>
<evidence type="ECO:0000259" key="3">
    <source>
        <dbReference type="Pfam" id="PF22725"/>
    </source>
</evidence>
<dbReference type="GO" id="GO:0000166">
    <property type="term" value="F:nucleotide binding"/>
    <property type="evidence" value="ECO:0007669"/>
    <property type="project" value="InterPro"/>
</dbReference>
<sequence length="334" mass="35011">MNRTRVGIVGAGFMGSVHAAAWAACPQARLTAIVGGSTHPPARLAEEYAMKACADLDELLDLVDLVDICVPTDRHHEVTVRAARAGRAVVCEKPLARTPGEAADMIAVCREAGVPLLPAHVVRFFPEYAAAKAAVDAGVIGEPAVVRLTRATFQPAKPAGNWYLDEARSGGLPLDLMVHDLDYARWIAGDVESVYARSVRAARPDAATDHVLAILRHSSGAISHVEASWAYPPPTFRTRGEVAGSGGVLEFDSDRSAPVRPILRAGTGSGEMPLPSSPLAESPYAVQLRHLLDVVRGAAAPIVTAEDALAAVRIAAAVGRSIASGRPANVEEVA</sequence>
<evidence type="ECO:0000313" key="4">
    <source>
        <dbReference type="EMBL" id="RIQ20492.1"/>
    </source>
</evidence>
<dbReference type="AlphaFoldDB" id="A0A418KNI3"/>
<protein>
    <submittedName>
        <fullName evidence="4">Gfo/Idh/MocA family oxidoreductase</fullName>
    </submittedName>
</protein>
<evidence type="ECO:0000313" key="5">
    <source>
        <dbReference type="Proteomes" id="UP000284057"/>
    </source>
</evidence>
<keyword evidence="1" id="KW-0732">Signal</keyword>
<dbReference type="RefSeq" id="WP_119661198.1">
    <property type="nucleotide sequence ID" value="NZ_QUAL01000168.1"/>
</dbReference>
<evidence type="ECO:0000259" key="2">
    <source>
        <dbReference type="Pfam" id="PF01408"/>
    </source>
</evidence>
<dbReference type="SUPFAM" id="SSF55347">
    <property type="entry name" value="Glyceraldehyde-3-phosphate dehydrogenase-like, C-terminal domain"/>
    <property type="match status" value="1"/>
</dbReference>
<feature type="chain" id="PRO_5039719159" evidence="1">
    <location>
        <begin position="20"/>
        <end position="334"/>
    </location>
</feature>
<dbReference type="Gene3D" id="3.30.360.10">
    <property type="entry name" value="Dihydrodipicolinate Reductase, domain 2"/>
    <property type="match status" value="1"/>
</dbReference>
<dbReference type="PROSITE" id="PS51257">
    <property type="entry name" value="PROKAR_LIPOPROTEIN"/>
    <property type="match status" value="1"/>
</dbReference>
<dbReference type="EMBL" id="QUAL01000168">
    <property type="protein sequence ID" value="RIQ20492.1"/>
    <property type="molecule type" value="Genomic_DNA"/>
</dbReference>
<organism evidence="4 5">
    <name type="scientific">Jiangella rhizosphaerae</name>
    <dbReference type="NCBI Taxonomy" id="2293569"/>
    <lineage>
        <taxon>Bacteria</taxon>
        <taxon>Bacillati</taxon>
        <taxon>Actinomycetota</taxon>
        <taxon>Actinomycetes</taxon>
        <taxon>Jiangellales</taxon>
        <taxon>Jiangellaceae</taxon>
        <taxon>Jiangella</taxon>
    </lineage>
</organism>